<evidence type="ECO:0008006" key="4">
    <source>
        <dbReference type="Google" id="ProtNLM"/>
    </source>
</evidence>
<dbReference type="GO" id="GO:0019863">
    <property type="term" value="F:IgE binding"/>
    <property type="evidence" value="ECO:0007669"/>
    <property type="project" value="InterPro"/>
</dbReference>
<dbReference type="RefSeq" id="XP_056503383.1">
    <property type="nucleotide sequence ID" value="XM_056640889.1"/>
</dbReference>
<keyword evidence="1" id="KW-0732">Signal</keyword>
<protein>
    <recommendedName>
        <fullName evidence="4">Allergen Asp f 4</fullName>
    </recommendedName>
</protein>
<dbReference type="GO" id="GO:0005576">
    <property type="term" value="C:extracellular region"/>
    <property type="evidence" value="ECO:0007669"/>
    <property type="project" value="InterPro"/>
</dbReference>
<evidence type="ECO:0000256" key="1">
    <source>
        <dbReference type="SAM" id="SignalP"/>
    </source>
</evidence>
<feature type="chain" id="PRO_5040996877" description="Allergen Asp f 4" evidence="1">
    <location>
        <begin position="18"/>
        <end position="242"/>
    </location>
</feature>
<keyword evidence="3" id="KW-1185">Reference proteome</keyword>
<comment type="caution">
    <text evidence="2">The sequence shown here is derived from an EMBL/GenBank/DDBJ whole genome shotgun (WGS) entry which is preliminary data.</text>
</comment>
<sequence length="242" mass="25670">MTPWILFMIIAAEHCASQGPIDRKEKPMLIEFALNSTTPVNTAKSLLGTRQAYSKSGFGGISKASGAGIGYKGNVGKPYGSNIIKIPAENSASYQYVAEFRAKSSEAWTVVIWNKIGPDGLLDGWYGNACQTFTLKDGKAQHIAFDENSQGGWAAAPGYTIPVDDYGGWSGFDVSAIAAQASNKQVHGMSICDSATGTCSSISSNGRNAKNAYTFDVRTVDGIGVILPAGPVYLAVMLEYED</sequence>
<dbReference type="AlphaFoldDB" id="A0A9W9P9J5"/>
<dbReference type="GeneID" id="81380056"/>
<evidence type="ECO:0000313" key="2">
    <source>
        <dbReference type="EMBL" id="KAJ5240378.1"/>
    </source>
</evidence>
<dbReference type="PANTHER" id="PTHR42039:SF1">
    <property type="entry name" value="PUTATIVE (AFU_ORTHOLOGUE AFUA_3G02940)-RELATED"/>
    <property type="match status" value="1"/>
</dbReference>
<dbReference type="OrthoDB" id="118256at2759"/>
<proteinExistence type="predicted"/>
<reference evidence="2" key="2">
    <citation type="journal article" date="2023" name="IMA Fungus">
        <title>Comparative genomic study of the Penicillium genus elucidates a diverse pangenome and 15 lateral gene transfer events.</title>
        <authorList>
            <person name="Petersen C."/>
            <person name="Sorensen T."/>
            <person name="Nielsen M.R."/>
            <person name="Sondergaard T.E."/>
            <person name="Sorensen J.L."/>
            <person name="Fitzpatrick D.A."/>
            <person name="Frisvad J.C."/>
            <person name="Nielsen K.L."/>
        </authorList>
    </citation>
    <scope>NUCLEOTIDE SEQUENCE</scope>
    <source>
        <strain evidence="2">IBT 23319</strain>
    </source>
</reference>
<organism evidence="2 3">
    <name type="scientific">Penicillium citrinum</name>
    <dbReference type="NCBI Taxonomy" id="5077"/>
    <lineage>
        <taxon>Eukaryota</taxon>
        <taxon>Fungi</taxon>
        <taxon>Dikarya</taxon>
        <taxon>Ascomycota</taxon>
        <taxon>Pezizomycotina</taxon>
        <taxon>Eurotiomycetes</taxon>
        <taxon>Eurotiomycetidae</taxon>
        <taxon>Eurotiales</taxon>
        <taxon>Aspergillaceae</taxon>
        <taxon>Penicillium</taxon>
    </lineage>
</organism>
<evidence type="ECO:0000313" key="3">
    <source>
        <dbReference type="Proteomes" id="UP001147733"/>
    </source>
</evidence>
<feature type="signal peptide" evidence="1">
    <location>
        <begin position="1"/>
        <end position="17"/>
    </location>
</feature>
<reference evidence="2" key="1">
    <citation type="submission" date="2022-11" db="EMBL/GenBank/DDBJ databases">
        <authorList>
            <person name="Petersen C."/>
        </authorList>
    </citation>
    <scope>NUCLEOTIDE SEQUENCE</scope>
    <source>
        <strain evidence="2">IBT 23319</strain>
    </source>
</reference>
<accession>A0A9W9P9J5</accession>
<dbReference type="EMBL" id="JAPQKT010000002">
    <property type="protein sequence ID" value="KAJ5240378.1"/>
    <property type="molecule type" value="Genomic_DNA"/>
</dbReference>
<dbReference type="Pfam" id="PF25312">
    <property type="entry name" value="Allergen_Asp_f_4"/>
    <property type="match status" value="1"/>
</dbReference>
<dbReference type="PANTHER" id="PTHR42039">
    <property type="entry name" value="PUTATIVE (AFU_ORTHOLOGUE AFUA_3G02940)-RELATED"/>
    <property type="match status" value="1"/>
</dbReference>
<name>A0A9W9P9J5_PENCI</name>
<dbReference type="InterPro" id="IPR038903">
    <property type="entry name" value="Allergen_Asp_f_4"/>
</dbReference>
<gene>
    <name evidence="2" type="ORF">N7469_001969</name>
</gene>
<dbReference type="Proteomes" id="UP001147733">
    <property type="component" value="Unassembled WGS sequence"/>
</dbReference>